<keyword evidence="2" id="KW-1185">Reference proteome</keyword>
<name>A0A1W1VU87_9DEIO</name>
<proteinExistence type="predicted"/>
<accession>A0A1W1VU87</accession>
<dbReference type="AlphaFoldDB" id="A0A1W1VU87"/>
<evidence type="ECO:0000313" key="2">
    <source>
        <dbReference type="Proteomes" id="UP000192582"/>
    </source>
</evidence>
<dbReference type="Proteomes" id="UP000192582">
    <property type="component" value="Unassembled WGS sequence"/>
</dbReference>
<protein>
    <submittedName>
        <fullName evidence="1">Uncharacterized protein</fullName>
    </submittedName>
</protein>
<organism evidence="1 2">
    <name type="scientific">Deinococcus hopiensis KR-140</name>
    <dbReference type="NCBI Taxonomy" id="695939"/>
    <lineage>
        <taxon>Bacteria</taxon>
        <taxon>Thermotogati</taxon>
        <taxon>Deinococcota</taxon>
        <taxon>Deinococci</taxon>
        <taxon>Deinococcales</taxon>
        <taxon>Deinococcaceae</taxon>
        <taxon>Deinococcus</taxon>
    </lineage>
</organism>
<dbReference type="EMBL" id="FWWU01000010">
    <property type="protein sequence ID" value="SMB96886.1"/>
    <property type="molecule type" value="Genomic_DNA"/>
</dbReference>
<reference evidence="1 2" key="1">
    <citation type="submission" date="2017-04" db="EMBL/GenBank/DDBJ databases">
        <authorList>
            <person name="Afonso C.L."/>
            <person name="Miller P.J."/>
            <person name="Scott M.A."/>
            <person name="Spackman E."/>
            <person name="Goraichik I."/>
            <person name="Dimitrov K.M."/>
            <person name="Suarez D.L."/>
            <person name="Swayne D.E."/>
        </authorList>
    </citation>
    <scope>NUCLEOTIDE SEQUENCE [LARGE SCALE GENOMIC DNA]</scope>
    <source>
        <strain evidence="1 2">KR-140</strain>
    </source>
</reference>
<gene>
    <name evidence="1" type="ORF">SAMN00790413_06186</name>
</gene>
<evidence type="ECO:0000313" key="1">
    <source>
        <dbReference type="EMBL" id="SMB96886.1"/>
    </source>
</evidence>
<sequence>MQDAESIQVLLNSEQRGALLPFVGQEMTVTRAARQSGSSANTTLARVKRWVRLGILRTVGEEHHPRGVSKVYRSSADAYWVPYRFTSAESLTELARAVYLPLLDRMLREYAGVGARLGGDWGLLFQRRGGTWNILPTQAAECRCSPLDEPLPAALLELETLVLTSGQAKALQRGLMQLLEQYRHGAHPHGETYNVFIGLAPAAV</sequence>